<dbReference type="RefSeq" id="WP_076490036.1">
    <property type="nucleotide sequence ID" value="NZ_FTMS01000056.1"/>
</dbReference>
<accession>A0A1N6YHN1</accession>
<keyword evidence="5 6" id="KW-0472">Membrane</keyword>
<reference evidence="7 8" key="1">
    <citation type="submission" date="2017-01" db="EMBL/GenBank/DDBJ databases">
        <authorList>
            <person name="Mah S.A."/>
            <person name="Swanson W.J."/>
            <person name="Moy G.W."/>
            <person name="Vacquier V.D."/>
        </authorList>
    </citation>
    <scope>NUCLEOTIDE SEQUENCE [LARGE SCALE GENOMIC DNA]</scope>
    <source>
        <strain evidence="7 8">ASpG1</strain>
    </source>
</reference>
<evidence type="ECO:0000256" key="5">
    <source>
        <dbReference type="ARBA" id="ARBA00023136"/>
    </source>
</evidence>
<sequence>MGGLIFLTSGLYMGWSLGANDAANIFGTAVGTRMVKFRTAAIICIIFITAGAVFSGAGAAHGLGALGAVNALPGSFVVSLCAAFTVMWMTKAGLPVSTTQAIVGAIVGWNLFSGYPTDQEALTKIVGTWIFGPVLGAGIAFVLFFVVRFAMSRVHIHLVHLDRYTRNALLLAGAFGAYSLGANNMANVVGVFLEASPFRDVSVMGLTFTGTQQLFMVGGLAAGVGVATYSKKVMLTVGSKLFKLSPITACVVIISTALVLFLFASQGLKEAMESVGLPSFPLVPVSQSQAAVGSILGVGLAKGGRNLNLKLLRNIVLGWVATPAMAALLCYVALFIMQNVFMQQVFV</sequence>
<dbReference type="STRING" id="159291.SAMN05920897_1561"/>
<feature type="transmembrane region" description="Helical" evidence="6">
    <location>
        <begin position="65"/>
        <end position="87"/>
    </location>
</feature>
<feature type="transmembrane region" description="Helical" evidence="6">
    <location>
        <begin position="168"/>
        <end position="193"/>
    </location>
</feature>
<evidence type="ECO:0000256" key="3">
    <source>
        <dbReference type="ARBA" id="ARBA00022692"/>
    </source>
</evidence>
<dbReference type="PANTHER" id="PTHR11101:SF80">
    <property type="entry name" value="PHOSPHATE TRANSPORTER"/>
    <property type="match status" value="1"/>
</dbReference>
<dbReference type="Proteomes" id="UP000186400">
    <property type="component" value="Unassembled WGS sequence"/>
</dbReference>
<dbReference type="PANTHER" id="PTHR11101">
    <property type="entry name" value="PHOSPHATE TRANSPORTER"/>
    <property type="match status" value="1"/>
</dbReference>
<evidence type="ECO:0000313" key="8">
    <source>
        <dbReference type="Proteomes" id="UP000186400"/>
    </source>
</evidence>
<keyword evidence="4 6" id="KW-1133">Transmembrane helix</keyword>
<feature type="transmembrane region" description="Helical" evidence="6">
    <location>
        <begin position="94"/>
        <end position="113"/>
    </location>
</feature>
<comment type="subcellular location">
    <subcellularLocation>
        <location evidence="1">Membrane</location>
        <topology evidence="1">Multi-pass membrane protein</topology>
    </subcellularLocation>
</comment>
<gene>
    <name evidence="7" type="ORF">SAMN05920897_1561</name>
</gene>
<keyword evidence="8" id="KW-1185">Reference proteome</keyword>
<proteinExistence type="predicted"/>
<keyword evidence="3 6" id="KW-0812">Transmembrane</keyword>
<evidence type="ECO:0000313" key="7">
    <source>
        <dbReference type="EMBL" id="SIR14039.1"/>
    </source>
</evidence>
<feature type="transmembrane region" description="Helical" evidence="6">
    <location>
        <begin position="241"/>
        <end position="264"/>
    </location>
</feature>
<dbReference type="EMBL" id="FTMS01000056">
    <property type="protein sequence ID" value="SIR14039.1"/>
    <property type="molecule type" value="Genomic_DNA"/>
</dbReference>
<evidence type="ECO:0000256" key="2">
    <source>
        <dbReference type="ARBA" id="ARBA00022448"/>
    </source>
</evidence>
<dbReference type="GO" id="GO:0005315">
    <property type="term" value="F:phosphate transmembrane transporter activity"/>
    <property type="evidence" value="ECO:0007669"/>
    <property type="project" value="InterPro"/>
</dbReference>
<dbReference type="Pfam" id="PF01384">
    <property type="entry name" value="PHO4"/>
    <property type="match status" value="2"/>
</dbReference>
<evidence type="ECO:0000256" key="6">
    <source>
        <dbReference type="SAM" id="Phobius"/>
    </source>
</evidence>
<feature type="transmembrane region" description="Helical" evidence="6">
    <location>
        <begin position="40"/>
        <end position="59"/>
    </location>
</feature>
<dbReference type="OrthoDB" id="9779554at2"/>
<feature type="transmembrane region" description="Helical" evidence="6">
    <location>
        <begin position="213"/>
        <end position="229"/>
    </location>
</feature>
<dbReference type="GO" id="GO:0016020">
    <property type="term" value="C:membrane"/>
    <property type="evidence" value="ECO:0007669"/>
    <property type="project" value="UniProtKB-SubCell"/>
</dbReference>
<organism evidence="7 8">
    <name type="scientific">Alkalispirochaeta americana</name>
    <dbReference type="NCBI Taxonomy" id="159291"/>
    <lineage>
        <taxon>Bacteria</taxon>
        <taxon>Pseudomonadati</taxon>
        <taxon>Spirochaetota</taxon>
        <taxon>Spirochaetia</taxon>
        <taxon>Spirochaetales</taxon>
        <taxon>Spirochaetaceae</taxon>
        <taxon>Alkalispirochaeta</taxon>
    </lineage>
</organism>
<dbReference type="GO" id="GO:0035435">
    <property type="term" value="P:phosphate ion transmembrane transport"/>
    <property type="evidence" value="ECO:0007669"/>
    <property type="project" value="TreeGrafter"/>
</dbReference>
<name>A0A1N6YHN1_9SPIO</name>
<dbReference type="AlphaFoldDB" id="A0A1N6YHN1"/>
<feature type="transmembrane region" description="Helical" evidence="6">
    <location>
        <begin position="125"/>
        <end position="147"/>
    </location>
</feature>
<keyword evidence="2" id="KW-0813">Transport</keyword>
<evidence type="ECO:0000256" key="1">
    <source>
        <dbReference type="ARBA" id="ARBA00004141"/>
    </source>
</evidence>
<feature type="transmembrane region" description="Helical" evidence="6">
    <location>
        <begin position="315"/>
        <end position="337"/>
    </location>
</feature>
<dbReference type="InterPro" id="IPR001204">
    <property type="entry name" value="Phos_transporter"/>
</dbReference>
<protein>
    <submittedName>
        <fullName evidence="7">Inorganic phosphate transporter, PiT family</fullName>
    </submittedName>
</protein>
<evidence type="ECO:0000256" key="4">
    <source>
        <dbReference type="ARBA" id="ARBA00022989"/>
    </source>
</evidence>